<dbReference type="CDD" id="cd00082">
    <property type="entry name" value="HisKA"/>
    <property type="match status" value="1"/>
</dbReference>
<feature type="transmembrane region" description="Helical" evidence="10">
    <location>
        <begin position="174"/>
        <end position="193"/>
    </location>
</feature>
<keyword evidence="8 12" id="KW-0418">Kinase</keyword>
<evidence type="ECO:0000256" key="10">
    <source>
        <dbReference type="SAM" id="Phobius"/>
    </source>
</evidence>
<keyword evidence="10" id="KW-1133">Transmembrane helix</keyword>
<evidence type="ECO:0000256" key="8">
    <source>
        <dbReference type="ARBA" id="ARBA00022777"/>
    </source>
</evidence>
<dbReference type="Pfam" id="PF02518">
    <property type="entry name" value="HATPase_c"/>
    <property type="match status" value="1"/>
</dbReference>
<dbReference type="InterPro" id="IPR036890">
    <property type="entry name" value="HATPase_C_sf"/>
</dbReference>
<evidence type="ECO:0000256" key="9">
    <source>
        <dbReference type="ARBA" id="ARBA00022840"/>
    </source>
</evidence>
<evidence type="ECO:0000313" key="12">
    <source>
        <dbReference type="EMBL" id="ATX79245.1"/>
    </source>
</evidence>
<dbReference type="InterPro" id="IPR004358">
    <property type="entry name" value="Sig_transdc_His_kin-like_C"/>
</dbReference>
<dbReference type="InterPro" id="IPR003594">
    <property type="entry name" value="HATPase_dom"/>
</dbReference>
<feature type="transmembrane region" description="Helical" evidence="10">
    <location>
        <begin position="124"/>
        <end position="145"/>
    </location>
</feature>
<dbReference type="Proteomes" id="UP000231701">
    <property type="component" value="Chromosome"/>
</dbReference>
<evidence type="ECO:0000259" key="11">
    <source>
        <dbReference type="PROSITE" id="PS50109"/>
    </source>
</evidence>
<feature type="transmembrane region" description="Helical" evidence="10">
    <location>
        <begin position="47"/>
        <end position="66"/>
    </location>
</feature>
<keyword evidence="10" id="KW-0472">Membrane</keyword>
<comment type="catalytic activity">
    <reaction evidence="1">
        <text>ATP + protein L-histidine = ADP + protein N-phospho-L-histidine.</text>
        <dbReference type="EC" id="2.7.13.3"/>
    </reaction>
</comment>
<keyword evidence="5" id="KW-0597">Phosphoprotein</keyword>
<feature type="transmembrane region" description="Helical" evidence="10">
    <location>
        <begin position="103"/>
        <end position="119"/>
    </location>
</feature>
<evidence type="ECO:0000256" key="4">
    <source>
        <dbReference type="ARBA" id="ARBA00022475"/>
    </source>
</evidence>
<dbReference type="InterPro" id="IPR036097">
    <property type="entry name" value="HisK_dim/P_sf"/>
</dbReference>
<evidence type="ECO:0000256" key="6">
    <source>
        <dbReference type="ARBA" id="ARBA00022679"/>
    </source>
</evidence>
<dbReference type="Gene3D" id="3.30.565.10">
    <property type="entry name" value="Histidine kinase-like ATPase, C-terminal domain"/>
    <property type="match status" value="1"/>
</dbReference>
<keyword evidence="10" id="KW-0812">Transmembrane</keyword>
<dbReference type="GO" id="GO:0000155">
    <property type="term" value="F:phosphorelay sensor kinase activity"/>
    <property type="evidence" value="ECO:0007669"/>
    <property type="project" value="InterPro"/>
</dbReference>
<keyword evidence="6 12" id="KW-0808">Transferase</keyword>
<comment type="subcellular location">
    <subcellularLocation>
        <location evidence="2">Cell membrane</location>
        <topology evidence="2">Multi-pass membrane protein</topology>
    </subcellularLocation>
</comment>
<dbReference type="RefSeq" id="WP_232710355.1">
    <property type="nucleotide sequence ID" value="NZ_CP018799.1"/>
</dbReference>
<dbReference type="GO" id="GO:0005524">
    <property type="term" value="F:ATP binding"/>
    <property type="evidence" value="ECO:0007669"/>
    <property type="project" value="UniProtKB-KW"/>
</dbReference>
<proteinExistence type="predicted"/>
<sequence length="434" mass="47057">MFIQGSVEEMVGTYNLKRLFVFRSAVIASELAAVGLAVYGMAVELPLHYMLSVIALYSLFNAYVWLRLRKTPTVSANEFFLHLVVDVLALAALLYFAGGSSNPFVSLFLLPLVIVAATLPKRYVWGMAAVTLGCYSLLMLINVPLTQEMAGHGHGGHAGHTAATSNFSLHVLGMWFSFLLAVGLILFFVVSMAEALRQRDQKLAEAREKNLRDEHMVSLGTLAAGAAHELGTPLATMAVLTKEMEQEYREQPELLENIIILRSQVDRCKATLGQISASAGQMKAESGHSEDVKSCLNHCISRWQELHPATSIAVALKGFEPAPTIVVDETLNQAVINVLNNAADASPDSIELSADWSAAELNLGIRDFGEGLSPAALQALGKPFFTTKKDGHGLGFYLASEVVRRLGGEMNISNHAKGGALVKIRLPLQRLKTE</sequence>
<dbReference type="SUPFAM" id="SSF55874">
    <property type="entry name" value="ATPase domain of HSP90 chaperone/DNA topoisomerase II/histidine kinase"/>
    <property type="match status" value="1"/>
</dbReference>
<dbReference type="AlphaFoldDB" id="A0A2K8KWI1"/>
<protein>
    <recommendedName>
        <fullName evidence="3">histidine kinase</fullName>
        <ecNumber evidence="3">2.7.13.3</ecNumber>
    </recommendedName>
</protein>
<keyword evidence="9" id="KW-0067">ATP-binding</keyword>
<dbReference type="InterPro" id="IPR050980">
    <property type="entry name" value="2C_sensor_his_kinase"/>
</dbReference>
<evidence type="ECO:0000256" key="7">
    <source>
        <dbReference type="ARBA" id="ARBA00022741"/>
    </source>
</evidence>
<feature type="transmembrane region" description="Helical" evidence="10">
    <location>
        <begin position="78"/>
        <end position="97"/>
    </location>
</feature>
<keyword evidence="7" id="KW-0547">Nucleotide-binding</keyword>
<keyword evidence="13" id="KW-1185">Reference proteome</keyword>
<accession>A0A2K8KWI1</accession>
<keyword evidence="4" id="KW-1003">Cell membrane</keyword>
<dbReference type="EC" id="2.7.13.3" evidence="3"/>
<dbReference type="SMART" id="SM00387">
    <property type="entry name" value="HATPase_c"/>
    <property type="match status" value="1"/>
</dbReference>
<dbReference type="GO" id="GO:0005886">
    <property type="term" value="C:plasma membrane"/>
    <property type="evidence" value="ECO:0007669"/>
    <property type="project" value="UniProtKB-SubCell"/>
</dbReference>
<reference evidence="12 13" key="1">
    <citation type="submission" date="2016-12" db="EMBL/GenBank/DDBJ databases">
        <title>Isolation and genomic insights into novel planktonic Zetaproteobacteria from stratified waters of the Chesapeake Bay.</title>
        <authorList>
            <person name="McAllister S.M."/>
            <person name="Kato S."/>
            <person name="Chan C.S."/>
            <person name="Chiu B.K."/>
            <person name="Field E.K."/>
        </authorList>
    </citation>
    <scope>NUCLEOTIDE SEQUENCE [LARGE SCALE GENOMIC DNA]</scope>
    <source>
        <strain evidence="12 13">CP-5</strain>
    </source>
</reference>
<feature type="transmembrane region" description="Helical" evidence="10">
    <location>
        <begin position="20"/>
        <end position="41"/>
    </location>
</feature>
<dbReference type="Gene3D" id="1.10.287.130">
    <property type="match status" value="1"/>
</dbReference>
<dbReference type="PRINTS" id="PR00344">
    <property type="entry name" value="BCTRLSENSOR"/>
</dbReference>
<evidence type="ECO:0000256" key="2">
    <source>
        <dbReference type="ARBA" id="ARBA00004651"/>
    </source>
</evidence>
<dbReference type="PROSITE" id="PS50109">
    <property type="entry name" value="HIS_KIN"/>
    <property type="match status" value="1"/>
</dbReference>
<dbReference type="InterPro" id="IPR005467">
    <property type="entry name" value="His_kinase_dom"/>
</dbReference>
<evidence type="ECO:0000256" key="1">
    <source>
        <dbReference type="ARBA" id="ARBA00000085"/>
    </source>
</evidence>
<organism evidence="12 13">
    <name type="scientific">Mariprofundus aestuarium</name>
    <dbReference type="NCBI Taxonomy" id="1921086"/>
    <lineage>
        <taxon>Bacteria</taxon>
        <taxon>Pseudomonadati</taxon>
        <taxon>Pseudomonadota</taxon>
        <taxon>Candidatius Mariprofundia</taxon>
        <taxon>Mariprofundales</taxon>
        <taxon>Mariprofundaceae</taxon>
        <taxon>Mariprofundus</taxon>
    </lineage>
</organism>
<dbReference type="InterPro" id="IPR003661">
    <property type="entry name" value="HisK_dim/P_dom"/>
</dbReference>
<dbReference type="SUPFAM" id="SSF47384">
    <property type="entry name" value="Homodimeric domain of signal transducing histidine kinase"/>
    <property type="match status" value="1"/>
</dbReference>
<feature type="domain" description="Histidine kinase" evidence="11">
    <location>
        <begin position="225"/>
        <end position="430"/>
    </location>
</feature>
<name>A0A2K8KWI1_MARES</name>
<dbReference type="EMBL" id="CP018799">
    <property type="protein sequence ID" value="ATX79245.1"/>
    <property type="molecule type" value="Genomic_DNA"/>
</dbReference>
<evidence type="ECO:0000256" key="3">
    <source>
        <dbReference type="ARBA" id="ARBA00012438"/>
    </source>
</evidence>
<dbReference type="PANTHER" id="PTHR44936:SF10">
    <property type="entry name" value="SENSOR PROTEIN RSTB"/>
    <property type="match status" value="1"/>
</dbReference>
<evidence type="ECO:0000256" key="5">
    <source>
        <dbReference type="ARBA" id="ARBA00022553"/>
    </source>
</evidence>
<gene>
    <name evidence="12" type="ORF">Ga0123461_0825</name>
</gene>
<dbReference type="KEGG" id="maes:Ga0123461_0825"/>
<evidence type="ECO:0000313" key="13">
    <source>
        <dbReference type="Proteomes" id="UP000231701"/>
    </source>
</evidence>
<dbReference type="PANTHER" id="PTHR44936">
    <property type="entry name" value="SENSOR PROTEIN CREC"/>
    <property type="match status" value="1"/>
</dbReference>